<keyword evidence="4" id="KW-1185">Reference proteome</keyword>
<dbReference type="PROSITE" id="PS50297">
    <property type="entry name" value="ANK_REP_REGION"/>
    <property type="match status" value="1"/>
</dbReference>
<name>A0A8B8CUL0_CRAVI</name>
<dbReference type="SUPFAM" id="SSF48403">
    <property type="entry name" value="Ankyrin repeat"/>
    <property type="match status" value="1"/>
</dbReference>
<gene>
    <name evidence="5" type="primary">LOC111121777</name>
</gene>
<evidence type="ECO:0000256" key="2">
    <source>
        <dbReference type="ARBA" id="ARBA00023043"/>
    </source>
</evidence>
<keyword evidence="2 3" id="KW-0040">ANK repeat</keyword>
<evidence type="ECO:0000313" key="5">
    <source>
        <dbReference type="RefSeq" id="XP_022318914.1"/>
    </source>
</evidence>
<feature type="repeat" description="ANK" evidence="3">
    <location>
        <begin position="527"/>
        <end position="571"/>
    </location>
</feature>
<sequence length="694" mass="78707">MAAAVKSGKFRGRFLHTMKTMLGWSALQRVLEKKNNGTRQKILNESFHQKEIETGIEVACRMGILEAVIFLVDKCGVNVENIKNSCVWSAASEKHSDIVKYFIENHSVDVNLETDQGMGIIHYACIASDVKLVEYLVKKGADLKSTDNKNVNCLMAAAWAGSVKICEMAIKAGVDINAVNSSGEHVLHGAIRQGYNVNQNRLHVIDFLVKAGANVNSVNGSNIPVVIFAALTLNNCTKTLGYFLKHPEVHMEDKIEAIKYGGAFLISQGNEKRGFRFWTRAVELQEKLKVRKEDENNNSTAACYDFSAYEPDCVADIQKLKESRVLPIKFMVALLTKLHIKYGYDCLSQLEGLVDVIISLGIFDFYLEVFSFMFLHSFRNNENVYAIPQYDTASRCICAILAWEAKEGGEIFPGVLNFFDKMTSGFEKTHSHCKIVEKPEEDEFSDKQKFLRDMILNALDVFCAEDEEDNSDCSTDGDDYKNGKHKHMFMKLMMKVSALILEIFPLHKEEFLPHLCRLLKTKFRDEKKSTFLHIAVECIDTNWDYHGEEEIQAELVKILIENGEDVNATDNYLCTPVHDLARVVYSGNKHLIQEILDLMVEHGGHLDICNKSGWSGLDEMIQADVTVHPVANQTLQCLAAKVVMEEGLDYQSCTPKSLWEFIELHNPEQQLHEDEIPYAYYSEEHYEEHECVVD</sequence>
<dbReference type="KEGG" id="cvn:111121777"/>
<evidence type="ECO:0000256" key="1">
    <source>
        <dbReference type="ARBA" id="ARBA00022737"/>
    </source>
</evidence>
<dbReference type="GeneID" id="111121777"/>
<dbReference type="PANTHER" id="PTHR24173:SF74">
    <property type="entry name" value="ANKYRIN REPEAT DOMAIN-CONTAINING PROTEIN 16"/>
    <property type="match status" value="1"/>
</dbReference>
<evidence type="ECO:0000313" key="4">
    <source>
        <dbReference type="Proteomes" id="UP000694844"/>
    </source>
</evidence>
<keyword evidence="1" id="KW-0677">Repeat</keyword>
<dbReference type="PANTHER" id="PTHR24173">
    <property type="entry name" value="ANKYRIN REPEAT CONTAINING"/>
    <property type="match status" value="1"/>
</dbReference>
<dbReference type="Gene3D" id="1.25.40.20">
    <property type="entry name" value="Ankyrin repeat-containing domain"/>
    <property type="match status" value="2"/>
</dbReference>
<evidence type="ECO:0000256" key="3">
    <source>
        <dbReference type="PROSITE-ProRule" id="PRU00023"/>
    </source>
</evidence>
<feature type="repeat" description="ANK" evidence="3">
    <location>
        <begin position="116"/>
        <end position="148"/>
    </location>
</feature>
<reference evidence="5" key="1">
    <citation type="submission" date="2025-08" db="UniProtKB">
        <authorList>
            <consortium name="RefSeq"/>
        </authorList>
    </citation>
    <scope>IDENTIFICATION</scope>
    <source>
        <tissue evidence="5">Whole sample</tissue>
    </source>
</reference>
<proteinExistence type="predicted"/>
<dbReference type="OrthoDB" id="194358at2759"/>
<dbReference type="SMART" id="SM00248">
    <property type="entry name" value="ANK"/>
    <property type="match status" value="7"/>
</dbReference>
<feature type="repeat" description="ANK" evidence="3">
    <location>
        <begin position="182"/>
        <end position="220"/>
    </location>
</feature>
<dbReference type="RefSeq" id="XP_022318914.1">
    <property type="nucleotide sequence ID" value="XM_022463206.1"/>
</dbReference>
<organism evidence="4 5">
    <name type="scientific">Crassostrea virginica</name>
    <name type="common">Eastern oyster</name>
    <dbReference type="NCBI Taxonomy" id="6565"/>
    <lineage>
        <taxon>Eukaryota</taxon>
        <taxon>Metazoa</taxon>
        <taxon>Spiralia</taxon>
        <taxon>Lophotrochozoa</taxon>
        <taxon>Mollusca</taxon>
        <taxon>Bivalvia</taxon>
        <taxon>Autobranchia</taxon>
        <taxon>Pteriomorphia</taxon>
        <taxon>Ostreida</taxon>
        <taxon>Ostreoidea</taxon>
        <taxon>Ostreidae</taxon>
        <taxon>Crassostrea</taxon>
    </lineage>
</organism>
<dbReference type="PROSITE" id="PS50088">
    <property type="entry name" value="ANK_REPEAT"/>
    <property type="match status" value="3"/>
</dbReference>
<dbReference type="AlphaFoldDB" id="A0A8B8CUL0"/>
<dbReference type="InterPro" id="IPR002110">
    <property type="entry name" value="Ankyrin_rpt"/>
</dbReference>
<dbReference type="Pfam" id="PF12796">
    <property type="entry name" value="Ank_2"/>
    <property type="match status" value="1"/>
</dbReference>
<dbReference type="Proteomes" id="UP000694844">
    <property type="component" value="Chromosome 2"/>
</dbReference>
<accession>A0A8B8CUL0</accession>
<dbReference type="InterPro" id="IPR036770">
    <property type="entry name" value="Ankyrin_rpt-contain_sf"/>
</dbReference>
<protein>
    <submittedName>
        <fullName evidence="5">Protein fem-1 homolog CG6966-like</fullName>
    </submittedName>
</protein>